<feature type="signal peptide" evidence="2">
    <location>
        <begin position="1"/>
        <end position="19"/>
    </location>
</feature>
<keyword evidence="2" id="KW-0732">Signal</keyword>
<proteinExistence type="predicted"/>
<dbReference type="AlphaFoldDB" id="A0A495SBY1"/>
<evidence type="ECO:0000313" key="4">
    <source>
        <dbReference type="Proteomes" id="UP000272428"/>
    </source>
</evidence>
<keyword evidence="4" id="KW-1185">Reference proteome</keyword>
<sequence length="173" mass="18926">MIRKNILGCLLLTGLFFFACKKENNSLIKNATTSAVAPNKISANTLKDSVAGKTEQPVSTPKTENSSLRSSVKNNTIEGRFVARNCENGRFSIVISNSGGTTTFKVYDGKKVISSGKAEISKESDSNEINITMGNIGGIYADDILTIQNYGNSMNEFEHFTQCEDKYLEFAKE</sequence>
<evidence type="ECO:0008006" key="5">
    <source>
        <dbReference type="Google" id="ProtNLM"/>
    </source>
</evidence>
<gene>
    <name evidence="3" type="ORF">BCF58_1516</name>
</gene>
<organism evidence="3 4">
    <name type="scientific">Chryseobacterium defluvii</name>
    <dbReference type="NCBI Taxonomy" id="160396"/>
    <lineage>
        <taxon>Bacteria</taxon>
        <taxon>Pseudomonadati</taxon>
        <taxon>Bacteroidota</taxon>
        <taxon>Flavobacteriia</taxon>
        <taxon>Flavobacteriales</taxon>
        <taxon>Weeksellaceae</taxon>
        <taxon>Chryseobacterium group</taxon>
        <taxon>Chryseobacterium</taxon>
    </lineage>
</organism>
<accession>A0A495SBY1</accession>
<evidence type="ECO:0000313" key="3">
    <source>
        <dbReference type="EMBL" id="RKS97394.1"/>
    </source>
</evidence>
<name>A0A495SBY1_9FLAO</name>
<dbReference type="Proteomes" id="UP000272428">
    <property type="component" value="Unassembled WGS sequence"/>
</dbReference>
<evidence type="ECO:0000256" key="2">
    <source>
        <dbReference type="SAM" id="SignalP"/>
    </source>
</evidence>
<dbReference type="RefSeq" id="WP_121461195.1">
    <property type="nucleotide sequence ID" value="NZ_RBXB01000002.1"/>
</dbReference>
<comment type="caution">
    <text evidence="3">The sequence shown here is derived from an EMBL/GenBank/DDBJ whole genome shotgun (WGS) entry which is preliminary data.</text>
</comment>
<protein>
    <recommendedName>
        <fullName evidence="5">Lipoprotein</fullName>
    </recommendedName>
</protein>
<reference evidence="3 4" key="1">
    <citation type="submission" date="2018-10" db="EMBL/GenBank/DDBJ databases">
        <title>Genomic Encyclopedia of Archaeal and Bacterial Type Strains, Phase II (KMG-II): from individual species to whole genera.</title>
        <authorList>
            <person name="Goeker M."/>
        </authorList>
    </citation>
    <scope>NUCLEOTIDE SEQUENCE [LARGE SCALE GENOMIC DNA]</scope>
    <source>
        <strain evidence="3 4">DSM 14219</strain>
    </source>
</reference>
<dbReference type="EMBL" id="RBXB01000002">
    <property type="protein sequence ID" value="RKS97394.1"/>
    <property type="molecule type" value="Genomic_DNA"/>
</dbReference>
<dbReference type="PROSITE" id="PS51257">
    <property type="entry name" value="PROKAR_LIPOPROTEIN"/>
    <property type="match status" value="1"/>
</dbReference>
<feature type="compositionally biased region" description="Polar residues" evidence="1">
    <location>
        <begin position="56"/>
        <end position="70"/>
    </location>
</feature>
<feature type="region of interest" description="Disordered" evidence="1">
    <location>
        <begin position="47"/>
        <end position="70"/>
    </location>
</feature>
<evidence type="ECO:0000256" key="1">
    <source>
        <dbReference type="SAM" id="MobiDB-lite"/>
    </source>
</evidence>
<feature type="chain" id="PRO_5019726906" description="Lipoprotein" evidence="2">
    <location>
        <begin position="20"/>
        <end position="173"/>
    </location>
</feature>
<dbReference type="OrthoDB" id="2677145at2"/>